<comment type="caution">
    <text evidence="2">The sequence shown here is derived from an EMBL/GenBank/DDBJ whole genome shotgun (WGS) entry which is preliminary data.</text>
</comment>
<reference evidence="2" key="1">
    <citation type="submission" date="2021-01" db="EMBL/GenBank/DDBJ databases">
        <title>Whole genome shotgun sequence of Actinoplanes siamensis NBRC 109076.</title>
        <authorList>
            <person name="Komaki H."/>
            <person name="Tamura T."/>
        </authorList>
    </citation>
    <scope>NUCLEOTIDE SEQUENCE</scope>
    <source>
        <strain evidence="2">NBRC 109076</strain>
    </source>
</reference>
<organism evidence="2 3">
    <name type="scientific">Actinoplanes siamensis</name>
    <dbReference type="NCBI Taxonomy" id="1223317"/>
    <lineage>
        <taxon>Bacteria</taxon>
        <taxon>Bacillati</taxon>
        <taxon>Actinomycetota</taxon>
        <taxon>Actinomycetes</taxon>
        <taxon>Micromonosporales</taxon>
        <taxon>Micromonosporaceae</taxon>
        <taxon>Actinoplanes</taxon>
    </lineage>
</organism>
<evidence type="ECO:0000313" key="2">
    <source>
        <dbReference type="EMBL" id="GIF05718.1"/>
    </source>
</evidence>
<gene>
    <name evidence="2" type="ORF">Asi03nite_32560</name>
</gene>
<evidence type="ECO:0000256" key="1">
    <source>
        <dbReference type="SAM" id="MobiDB-lite"/>
    </source>
</evidence>
<sequence length="192" mass="20468">MVKLADLREIRARRARLDAEELSLIDQARRAGATWPEIAEALGLASRQAAEQRRNRLAQAAERDSRPQRAELDRGYGDSLVHLREAALHLHRRIGADRRWDSRFPRAALVRETLSAAPDAPPGALFDLVAQALSDLGAASGDAGPGDPAGRADVAGETGRAGPAGAPSPRLPGPLRDAVERLRVSFEGASPG</sequence>
<name>A0A919N7D1_9ACTN</name>
<protein>
    <submittedName>
        <fullName evidence="2">Uncharacterized protein</fullName>
    </submittedName>
</protein>
<dbReference type="AlphaFoldDB" id="A0A919N7D1"/>
<keyword evidence="3" id="KW-1185">Reference proteome</keyword>
<evidence type="ECO:0000313" key="3">
    <source>
        <dbReference type="Proteomes" id="UP000629619"/>
    </source>
</evidence>
<feature type="region of interest" description="Disordered" evidence="1">
    <location>
        <begin position="137"/>
        <end position="176"/>
    </location>
</feature>
<proteinExistence type="predicted"/>
<accession>A0A919N7D1</accession>
<feature type="compositionally biased region" description="Low complexity" evidence="1">
    <location>
        <begin position="137"/>
        <end position="156"/>
    </location>
</feature>
<dbReference type="RefSeq" id="WP_203680607.1">
    <property type="nucleotide sequence ID" value="NZ_BOMW01000029.1"/>
</dbReference>
<dbReference type="EMBL" id="BOMW01000029">
    <property type="protein sequence ID" value="GIF05718.1"/>
    <property type="molecule type" value="Genomic_DNA"/>
</dbReference>
<dbReference type="Proteomes" id="UP000629619">
    <property type="component" value="Unassembled WGS sequence"/>
</dbReference>